<keyword evidence="8" id="KW-1133">Transmembrane helix</keyword>
<evidence type="ECO:0000256" key="5">
    <source>
        <dbReference type="ARBA" id="ARBA00022777"/>
    </source>
</evidence>
<evidence type="ECO:0000256" key="8">
    <source>
        <dbReference type="SAM" id="Phobius"/>
    </source>
</evidence>
<feature type="domain" description="Histidine kinase" evidence="9">
    <location>
        <begin position="362"/>
        <end position="573"/>
    </location>
</feature>
<dbReference type="PANTHER" id="PTHR43711">
    <property type="entry name" value="TWO-COMPONENT HISTIDINE KINASE"/>
    <property type="match status" value="1"/>
</dbReference>
<keyword evidence="8" id="KW-0472">Membrane</keyword>
<keyword evidence="3" id="KW-0597">Phosphoprotein</keyword>
<proteinExistence type="predicted"/>
<dbReference type="InterPro" id="IPR003594">
    <property type="entry name" value="HATPase_dom"/>
</dbReference>
<sequence>MSEFLYMKLLFQLLIIVFCMSGNVSGQQLIIADSLINQAAEERRNGAFDLALQYDLGALSLAEKNKDQPNMAAAYNGMATDYYRTGNLVKARFYYQKSLEIYSLLGDTINTADQYYKLGMLDTDENKMEDAVVHLNLAKGIFEKKNHYPGLADVYNAFASIFYVQHNIDSVSWYAGRSLEYYKLAGNRDAESFMYINLGALENSRGNHAGALDLVRHGIAVADSCGLINQLRQGYKNLSETYAMMSDWENAYKYQNEYIRYKDTIFNQQKEKALMEVEARYQTAEKERKIQEQKSDLLEKENRIESIRNTRNILILLFIVALITALFFVYRYSTRKKINVLLDEKNKQLEELNSCKDKIFAIVSHDLRSPVSSFSRITSALRMAIDHLSPEEIKKYITDIDTSAAELQGMLRGLLHWSLSQQGGMNVQISSFSLNSVIADALHDCRGSLIEKNISFENSVGEAVIVRADRGLLQIVLRNIISNAVKFSPENSVVQLNAFCSDHHCTIDISDQGAGIAPAVAEKLFGSIGKGEAGGTGFGLFISSELMRKMNGTVELKQTSEKGSTFSVIVPTE</sequence>
<dbReference type="SMART" id="SM00028">
    <property type="entry name" value="TPR"/>
    <property type="match status" value="4"/>
</dbReference>
<dbReference type="EMBL" id="VSSQ01001109">
    <property type="protein sequence ID" value="MPM05199.1"/>
    <property type="molecule type" value="Genomic_DNA"/>
</dbReference>
<dbReference type="InterPro" id="IPR019734">
    <property type="entry name" value="TPR_rpt"/>
</dbReference>
<protein>
    <recommendedName>
        <fullName evidence="2">histidine kinase</fullName>
        <ecNumber evidence="2">2.7.13.3</ecNumber>
    </recommendedName>
</protein>
<dbReference type="Pfam" id="PF02518">
    <property type="entry name" value="HATPase_c"/>
    <property type="match status" value="1"/>
</dbReference>
<dbReference type="InterPro" id="IPR003661">
    <property type="entry name" value="HisK_dim/P_dom"/>
</dbReference>
<dbReference type="SUPFAM" id="SSF48452">
    <property type="entry name" value="TPR-like"/>
    <property type="match status" value="1"/>
</dbReference>
<dbReference type="InterPro" id="IPR011990">
    <property type="entry name" value="TPR-like_helical_dom_sf"/>
</dbReference>
<evidence type="ECO:0000256" key="3">
    <source>
        <dbReference type="ARBA" id="ARBA00022553"/>
    </source>
</evidence>
<gene>
    <name evidence="10" type="primary">sasA_147</name>
    <name evidence="10" type="ORF">SDC9_51487</name>
</gene>
<dbReference type="Gene3D" id="3.30.565.10">
    <property type="entry name" value="Histidine kinase-like ATPase, C-terminal domain"/>
    <property type="match status" value="1"/>
</dbReference>
<evidence type="ECO:0000256" key="4">
    <source>
        <dbReference type="ARBA" id="ARBA00022679"/>
    </source>
</evidence>
<dbReference type="Gene3D" id="1.10.287.130">
    <property type="match status" value="1"/>
</dbReference>
<comment type="caution">
    <text evidence="10">The sequence shown here is derived from an EMBL/GenBank/DDBJ whole genome shotgun (WGS) entry which is preliminary data.</text>
</comment>
<dbReference type="InterPro" id="IPR005467">
    <property type="entry name" value="His_kinase_dom"/>
</dbReference>
<dbReference type="PROSITE" id="PS50109">
    <property type="entry name" value="HIS_KIN"/>
    <property type="match status" value="1"/>
</dbReference>
<dbReference type="PANTHER" id="PTHR43711:SF1">
    <property type="entry name" value="HISTIDINE KINASE 1"/>
    <property type="match status" value="1"/>
</dbReference>
<dbReference type="SMART" id="SM00388">
    <property type="entry name" value="HisKA"/>
    <property type="match status" value="1"/>
</dbReference>
<dbReference type="InterPro" id="IPR004358">
    <property type="entry name" value="Sig_transdc_His_kin-like_C"/>
</dbReference>
<evidence type="ECO:0000256" key="7">
    <source>
        <dbReference type="SAM" id="Coils"/>
    </source>
</evidence>
<accession>A0A644WNI2</accession>
<feature type="coiled-coil region" evidence="7">
    <location>
        <begin position="267"/>
        <end position="310"/>
    </location>
</feature>
<dbReference type="SUPFAM" id="SSF55874">
    <property type="entry name" value="ATPase domain of HSP90 chaperone/DNA topoisomerase II/histidine kinase"/>
    <property type="match status" value="1"/>
</dbReference>
<keyword evidence="5 10" id="KW-0418">Kinase</keyword>
<keyword evidence="4 10" id="KW-0808">Transferase</keyword>
<name>A0A644WNI2_9ZZZZ</name>
<dbReference type="InterPro" id="IPR036097">
    <property type="entry name" value="HisK_dim/P_sf"/>
</dbReference>
<organism evidence="10">
    <name type="scientific">bioreactor metagenome</name>
    <dbReference type="NCBI Taxonomy" id="1076179"/>
    <lineage>
        <taxon>unclassified sequences</taxon>
        <taxon>metagenomes</taxon>
        <taxon>ecological metagenomes</taxon>
    </lineage>
</organism>
<comment type="catalytic activity">
    <reaction evidence="1">
        <text>ATP + protein L-histidine = ADP + protein N-phospho-L-histidine.</text>
        <dbReference type="EC" id="2.7.13.3"/>
    </reaction>
</comment>
<evidence type="ECO:0000256" key="6">
    <source>
        <dbReference type="ARBA" id="ARBA00023012"/>
    </source>
</evidence>
<evidence type="ECO:0000259" key="9">
    <source>
        <dbReference type="PROSITE" id="PS50109"/>
    </source>
</evidence>
<dbReference type="GO" id="GO:0000155">
    <property type="term" value="F:phosphorelay sensor kinase activity"/>
    <property type="evidence" value="ECO:0007669"/>
    <property type="project" value="InterPro"/>
</dbReference>
<dbReference type="InterPro" id="IPR050736">
    <property type="entry name" value="Sensor_HK_Regulatory"/>
</dbReference>
<keyword evidence="6" id="KW-0902">Two-component regulatory system</keyword>
<dbReference type="SUPFAM" id="SSF47384">
    <property type="entry name" value="Homodimeric domain of signal transducing histidine kinase"/>
    <property type="match status" value="1"/>
</dbReference>
<dbReference type="PRINTS" id="PR00344">
    <property type="entry name" value="BCTRLSENSOR"/>
</dbReference>
<dbReference type="CDD" id="cd00082">
    <property type="entry name" value="HisKA"/>
    <property type="match status" value="1"/>
</dbReference>
<dbReference type="EC" id="2.7.13.3" evidence="2"/>
<reference evidence="10" key="1">
    <citation type="submission" date="2019-08" db="EMBL/GenBank/DDBJ databases">
        <authorList>
            <person name="Kucharzyk K."/>
            <person name="Murdoch R.W."/>
            <person name="Higgins S."/>
            <person name="Loffler F."/>
        </authorList>
    </citation>
    <scope>NUCLEOTIDE SEQUENCE</scope>
</reference>
<evidence type="ECO:0000256" key="2">
    <source>
        <dbReference type="ARBA" id="ARBA00012438"/>
    </source>
</evidence>
<dbReference type="SMART" id="SM00387">
    <property type="entry name" value="HATPase_c"/>
    <property type="match status" value="1"/>
</dbReference>
<feature type="transmembrane region" description="Helical" evidence="8">
    <location>
        <begin position="313"/>
        <end position="330"/>
    </location>
</feature>
<evidence type="ECO:0000256" key="1">
    <source>
        <dbReference type="ARBA" id="ARBA00000085"/>
    </source>
</evidence>
<keyword evidence="8" id="KW-0812">Transmembrane</keyword>
<dbReference type="InterPro" id="IPR036890">
    <property type="entry name" value="HATPase_C_sf"/>
</dbReference>
<dbReference type="Pfam" id="PF13424">
    <property type="entry name" value="TPR_12"/>
    <property type="match status" value="1"/>
</dbReference>
<keyword evidence="7" id="KW-0175">Coiled coil</keyword>
<dbReference type="Gene3D" id="1.25.40.10">
    <property type="entry name" value="Tetratricopeptide repeat domain"/>
    <property type="match status" value="2"/>
</dbReference>
<dbReference type="AlphaFoldDB" id="A0A644WNI2"/>
<evidence type="ECO:0000313" key="10">
    <source>
        <dbReference type="EMBL" id="MPM05199.1"/>
    </source>
</evidence>